<keyword evidence="2" id="KW-1185">Reference proteome</keyword>
<evidence type="ECO:0000313" key="2">
    <source>
        <dbReference type="Proteomes" id="UP001416858"/>
    </source>
</evidence>
<organism evidence="1 2">
    <name type="scientific">Novipirellula caenicola</name>
    <dbReference type="NCBI Taxonomy" id="1536901"/>
    <lineage>
        <taxon>Bacteria</taxon>
        <taxon>Pseudomonadati</taxon>
        <taxon>Planctomycetota</taxon>
        <taxon>Planctomycetia</taxon>
        <taxon>Pirellulales</taxon>
        <taxon>Pirellulaceae</taxon>
        <taxon>Novipirellula</taxon>
    </lineage>
</organism>
<protein>
    <submittedName>
        <fullName evidence="1">Uncharacterized protein</fullName>
    </submittedName>
</protein>
<comment type="caution">
    <text evidence="1">The sequence shown here is derived from an EMBL/GenBank/DDBJ whole genome shotgun (WGS) entry which is preliminary data.</text>
</comment>
<accession>A0ABP9VW40</accession>
<reference evidence="1 2" key="1">
    <citation type="submission" date="2024-02" db="EMBL/GenBank/DDBJ databases">
        <title>Rhodopirellula caenicola NBRC 110016.</title>
        <authorList>
            <person name="Ichikawa N."/>
            <person name="Katano-Makiyama Y."/>
            <person name="Hidaka K."/>
        </authorList>
    </citation>
    <scope>NUCLEOTIDE SEQUENCE [LARGE SCALE GENOMIC DNA]</scope>
    <source>
        <strain evidence="1 2">NBRC 110016</strain>
    </source>
</reference>
<name>A0ABP9VW40_9BACT</name>
<sequence length="149" mass="16635">MRHNALASHFESTTGIAADQGCAVNDARFVKSEQQRFVIVRDQFGRVTQRVVWPTPPLIEAKGADQRDDYTTKACSERRRKAFAAWMPQLCGHTLLADTDSSLRVRILKVDVSRGFEFTIARDSVTGFVAQVVILLDAVQGRRAIDGKE</sequence>
<dbReference type="EMBL" id="BAABRO010000013">
    <property type="protein sequence ID" value="GAA5509359.1"/>
    <property type="molecule type" value="Genomic_DNA"/>
</dbReference>
<gene>
    <name evidence="1" type="ORF">Rcae01_04858</name>
</gene>
<proteinExistence type="predicted"/>
<dbReference type="Proteomes" id="UP001416858">
    <property type="component" value="Unassembled WGS sequence"/>
</dbReference>
<evidence type="ECO:0000313" key="1">
    <source>
        <dbReference type="EMBL" id="GAA5509359.1"/>
    </source>
</evidence>